<gene>
    <name evidence="2" type="ORF">Spb1_12980</name>
</gene>
<accession>A0A518GL61</accession>
<reference evidence="2 3" key="1">
    <citation type="submission" date="2019-02" db="EMBL/GenBank/DDBJ databases">
        <title>Deep-cultivation of Planctomycetes and their phenomic and genomic characterization uncovers novel biology.</title>
        <authorList>
            <person name="Wiegand S."/>
            <person name="Jogler M."/>
            <person name="Boedeker C."/>
            <person name="Pinto D."/>
            <person name="Vollmers J."/>
            <person name="Rivas-Marin E."/>
            <person name="Kohn T."/>
            <person name="Peeters S.H."/>
            <person name="Heuer A."/>
            <person name="Rast P."/>
            <person name="Oberbeckmann S."/>
            <person name="Bunk B."/>
            <person name="Jeske O."/>
            <person name="Meyerdierks A."/>
            <person name="Storesund J.E."/>
            <person name="Kallscheuer N."/>
            <person name="Luecker S."/>
            <person name="Lage O.M."/>
            <person name="Pohl T."/>
            <person name="Merkel B.J."/>
            <person name="Hornburger P."/>
            <person name="Mueller R.-W."/>
            <person name="Bruemmer F."/>
            <person name="Labrenz M."/>
            <person name="Spormann A.M."/>
            <person name="Op den Camp H."/>
            <person name="Overmann J."/>
            <person name="Amann R."/>
            <person name="Jetten M.S.M."/>
            <person name="Mascher T."/>
            <person name="Medema M.H."/>
            <person name="Devos D.P."/>
            <person name="Kaster A.-K."/>
            <person name="Ovreas L."/>
            <person name="Rohde M."/>
            <person name="Galperin M.Y."/>
            <person name="Jogler C."/>
        </authorList>
    </citation>
    <scope>NUCLEOTIDE SEQUENCE [LARGE SCALE GENOMIC DNA]</scope>
    <source>
        <strain evidence="2 3">Spb1</strain>
    </source>
</reference>
<evidence type="ECO:0000313" key="3">
    <source>
        <dbReference type="Proteomes" id="UP000315349"/>
    </source>
</evidence>
<feature type="region of interest" description="Disordered" evidence="1">
    <location>
        <begin position="1"/>
        <end position="23"/>
    </location>
</feature>
<evidence type="ECO:0000313" key="2">
    <source>
        <dbReference type="EMBL" id="QDV29395.1"/>
    </source>
</evidence>
<dbReference type="AlphaFoldDB" id="A0A518GL61"/>
<keyword evidence="3" id="KW-1185">Reference proteome</keyword>
<organism evidence="2 3">
    <name type="scientific">Planctopirus ephydatiae</name>
    <dbReference type="NCBI Taxonomy" id="2528019"/>
    <lineage>
        <taxon>Bacteria</taxon>
        <taxon>Pseudomonadati</taxon>
        <taxon>Planctomycetota</taxon>
        <taxon>Planctomycetia</taxon>
        <taxon>Planctomycetales</taxon>
        <taxon>Planctomycetaceae</taxon>
        <taxon>Planctopirus</taxon>
    </lineage>
</organism>
<proteinExistence type="predicted"/>
<dbReference type="EMBL" id="CP036299">
    <property type="protein sequence ID" value="QDV29395.1"/>
    <property type="molecule type" value="Genomic_DNA"/>
</dbReference>
<dbReference type="Proteomes" id="UP000315349">
    <property type="component" value="Chromosome"/>
</dbReference>
<evidence type="ECO:0000256" key="1">
    <source>
        <dbReference type="SAM" id="MobiDB-lite"/>
    </source>
</evidence>
<protein>
    <submittedName>
        <fullName evidence="2">Uncharacterized protein</fullName>
    </submittedName>
</protein>
<dbReference type="KEGG" id="peh:Spb1_12980"/>
<sequence>MTNPQPGEPGAATKKPGVTSRSHRVTSLVGWPGLWGQPIGPIGVFPISLIGDFTATRSILIG</sequence>
<name>A0A518GL61_9PLAN</name>